<evidence type="ECO:0000313" key="3">
    <source>
        <dbReference type="EMBL" id="TBO55019.1"/>
    </source>
</evidence>
<evidence type="ECO:0000259" key="2">
    <source>
        <dbReference type="Pfam" id="PF13472"/>
    </source>
</evidence>
<keyword evidence="3" id="KW-0378">Hydrolase</keyword>
<dbReference type="GO" id="GO:0016787">
    <property type="term" value="F:hydrolase activity"/>
    <property type="evidence" value="ECO:0007669"/>
    <property type="project" value="UniProtKB-KW"/>
</dbReference>
<dbReference type="InterPro" id="IPR036514">
    <property type="entry name" value="SGNH_hydro_sf"/>
</dbReference>
<dbReference type="RefSeq" id="WP_131126290.1">
    <property type="nucleotide sequence ID" value="NZ_SIXH01000615.1"/>
</dbReference>
<organism evidence="3 4">
    <name type="scientific">Streptomyces kasugaensis</name>
    <dbReference type="NCBI Taxonomy" id="1946"/>
    <lineage>
        <taxon>Bacteria</taxon>
        <taxon>Bacillati</taxon>
        <taxon>Actinomycetota</taxon>
        <taxon>Actinomycetes</taxon>
        <taxon>Kitasatosporales</taxon>
        <taxon>Streptomycetaceae</taxon>
        <taxon>Streptomyces</taxon>
    </lineage>
</organism>
<keyword evidence="4" id="KW-1185">Reference proteome</keyword>
<sequence length="465" mass="47901">MSGSILRRSGIALISTAVLVALPVLPFRPAGLGVQGAAAVTASAASGPEGAVSAGQRAGQGQGHSAGRGTPGDRPGSGLGGRWRGGWAASPQAPAGGNGQNWSETGFVRQTVRQVVRVSTGGSRARIELSNRYGSTPLKVAGASIARTARGASVRPGSVRALTFGHGRSATIPAGGELRSDGVGLTVGALESLTVTLYLDAPTGPATFHALAMATSYRAAGDHRSDTGAAAFAETSRSWYYLSGVEVSGGRAAHRDAVVTFGDSITDGYGSTPDANRRYPDALAERFAATGRSRSVLNAGISGNQLTNDTSASGEKGVARFRKDVLDEPNVGTVIVLEGINDIGASERSITSESLTPEVPVRQLIAGQRELIRLAHSRGVKVIGATLTPFKGASYYTERGEAKRDALNGWIRTSGEFDGVLDLDHALSDPADRHRIAAPYDVGDHLHPSDAGYRAMAAAVDLDAL</sequence>
<accession>A0A4Q9HL05</accession>
<dbReference type="Pfam" id="PF13472">
    <property type="entry name" value="Lipase_GDSL_2"/>
    <property type="match status" value="1"/>
</dbReference>
<evidence type="ECO:0000313" key="4">
    <source>
        <dbReference type="Proteomes" id="UP000292452"/>
    </source>
</evidence>
<dbReference type="CDD" id="cd01830">
    <property type="entry name" value="XynE_like"/>
    <property type="match status" value="1"/>
</dbReference>
<protein>
    <submittedName>
        <fullName evidence="3">SGNH/GDSL hydrolase family protein</fullName>
    </submittedName>
</protein>
<evidence type="ECO:0000256" key="1">
    <source>
        <dbReference type="SAM" id="MobiDB-lite"/>
    </source>
</evidence>
<dbReference type="InterPro" id="IPR053140">
    <property type="entry name" value="GDSL_Rv0518-like"/>
</dbReference>
<feature type="domain" description="SGNH hydrolase-type esterase" evidence="2">
    <location>
        <begin position="261"/>
        <end position="455"/>
    </location>
</feature>
<proteinExistence type="predicted"/>
<dbReference type="Gene3D" id="3.40.50.1110">
    <property type="entry name" value="SGNH hydrolase"/>
    <property type="match status" value="1"/>
</dbReference>
<dbReference type="EMBL" id="SIXH01000615">
    <property type="protein sequence ID" value="TBO55019.1"/>
    <property type="molecule type" value="Genomic_DNA"/>
</dbReference>
<feature type="region of interest" description="Disordered" evidence="1">
    <location>
        <begin position="48"/>
        <end position="104"/>
    </location>
</feature>
<dbReference type="PANTHER" id="PTHR43784">
    <property type="entry name" value="GDSL-LIKE LIPASE/ACYLHYDROLASE, PUTATIVE (AFU_ORTHOLOGUE AFUA_2G00820)-RELATED"/>
    <property type="match status" value="1"/>
</dbReference>
<comment type="caution">
    <text evidence="3">The sequence shown here is derived from an EMBL/GenBank/DDBJ whole genome shotgun (WGS) entry which is preliminary data.</text>
</comment>
<reference evidence="3 4" key="1">
    <citation type="submission" date="2019-02" db="EMBL/GenBank/DDBJ databases">
        <title>Draft Genome Sequence of Streptomyces sp. AM-2504, identified by 16S rRNA comparative analysis as a Streptomyces Kasugaensis strain.</title>
        <authorList>
            <person name="Napolioni V."/>
            <person name="Giuliodori A.M."/>
            <person name="Spurio R."/>
            <person name="Fabbretti A."/>
        </authorList>
    </citation>
    <scope>NUCLEOTIDE SEQUENCE [LARGE SCALE GENOMIC DNA]</scope>
    <source>
        <strain evidence="3 4">AM-2504</strain>
    </source>
</reference>
<dbReference type="InterPro" id="IPR013830">
    <property type="entry name" value="SGNH_hydro"/>
</dbReference>
<feature type="compositionally biased region" description="Gly residues" evidence="1">
    <location>
        <begin position="58"/>
        <end position="84"/>
    </location>
</feature>
<dbReference type="Proteomes" id="UP000292452">
    <property type="component" value="Unassembled WGS sequence"/>
</dbReference>
<dbReference type="AlphaFoldDB" id="A0A4Q9HL05"/>
<dbReference type="PANTHER" id="PTHR43784:SF2">
    <property type="entry name" value="GDSL-LIKE LIPASE_ACYLHYDROLASE, PUTATIVE (AFU_ORTHOLOGUE AFUA_2G00820)-RELATED"/>
    <property type="match status" value="1"/>
</dbReference>
<dbReference type="SUPFAM" id="SSF52266">
    <property type="entry name" value="SGNH hydrolase"/>
    <property type="match status" value="1"/>
</dbReference>
<gene>
    <name evidence="3" type="ORF">EYS09_35445</name>
</gene>
<name>A0A4Q9HL05_STRKA</name>